<name>A0A183J5A9_9BILA</name>
<dbReference type="EMBL" id="UZAM01015002">
    <property type="protein sequence ID" value="VDP36752.1"/>
    <property type="molecule type" value="Genomic_DNA"/>
</dbReference>
<dbReference type="PROSITE" id="PS50089">
    <property type="entry name" value="ZF_RING_2"/>
    <property type="match status" value="1"/>
</dbReference>
<dbReference type="InterPro" id="IPR001841">
    <property type="entry name" value="Znf_RING"/>
</dbReference>
<evidence type="ECO:0000313" key="6">
    <source>
        <dbReference type="EMBL" id="VDP36752.1"/>
    </source>
</evidence>
<dbReference type="InterPro" id="IPR013083">
    <property type="entry name" value="Znf_RING/FYVE/PHD"/>
</dbReference>
<dbReference type="AlphaFoldDB" id="A0A183J5A9"/>
<keyword evidence="7" id="KW-1185">Reference proteome</keyword>
<dbReference type="Gene3D" id="3.30.40.10">
    <property type="entry name" value="Zinc/RING finger domain, C3HC4 (zinc finger)"/>
    <property type="match status" value="1"/>
</dbReference>
<gene>
    <name evidence="6" type="ORF">SBAD_LOCUS11057</name>
</gene>
<dbReference type="InterPro" id="IPR052667">
    <property type="entry name" value="E3_ubiquitin-ligase_RING"/>
</dbReference>
<evidence type="ECO:0000256" key="3">
    <source>
        <dbReference type="ARBA" id="ARBA00022833"/>
    </source>
</evidence>
<dbReference type="PANTHER" id="PTHR47156:SF10">
    <property type="entry name" value="E3 UBIQUITIN-PROTEIN LIGASE TRIM-21-RELATED"/>
    <property type="match status" value="1"/>
</dbReference>
<feature type="domain" description="RING-type" evidence="5">
    <location>
        <begin position="20"/>
        <end position="59"/>
    </location>
</feature>
<protein>
    <submittedName>
        <fullName evidence="8">RING-type domain-containing protein</fullName>
    </submittedName>
</protein>
<keyword evidence="3" id="KW-0862">Zinc</keyword>
<organism evidence="8">
    <name type="scientific">Soboliphyme baturini</name>
    <dbReference type="NCBI Taxonomy" id="241478"/>
    <lineage>
        <taxon>Eukaryota</taxon>
        <taxon>Metazoa</taxon>
        <taxon>Ecdysozoa</taxon>
        <taxon>Nematoda</taxon>
        <taxon>Enoplea</taxon>
        <taxon>Dorylaimia</taxon>
        <taxon>Dioctophymatida</taxon>
        <taxon>Dioctophymatoidea</taxon>
        <taxon>Soboliphymatidae</taxon>
        <taxon>Soboliphyme</taxon>
    </lineage>
</organism>
<keyword evidence="2 4" id="KW-0863">Zinc-finger</keyword>
<dbReference type="SUPFAM" id="SSF57850">
    <property type="entry name" value="RING/U-box"/>
    <property type="match status" value="1"/>
</dbReference>
<dbReference type="WBParaSite" id="SBAD_0001143401-mRNA-1">
    <property type="protein sequence ID" value="SBAD_0001143401-mRNA-1"/>
    <property type="gene ID" value="SBAD_0001143401"/>
</dbReference>
<reference evidence="6 7" key="2">
    <citation type="submission" date="2018-11" db="EMBL/GenBank/DDBJ databases">
        <authorList>
            <consortium name="Pathogen Informatics"/>
        </authorList>
    </citation>
    <scope>NUCLEOTIDE SEQUENCE [LARGE SCALE GENOMIC DNA]</scope>
</reference>
<evidence type="ECO:0000256" key="2">
    <source>
        <dbReference type="ARBA" id="ARBA00022771"/>
    </source>
</evidence>
<dbReference type="Pfam" id="PF13445">
    <property type="entry name" value="zf-RING_UBOX"/>
    <property type="match status" value="1"/>
</dbReference>
<reference evidence="8" key="1">
    <citation type="submission" date="2016-06" db="UniProtKB">
        <authorList>
            <consortium name="WormBaseParasite"/>
        </authorList>
    </citation>
    <scope>IDENTIFICATION</scope>
</reference>
<dbReference type="SMART" id="SM00184">
    <property type="entry name" value="RING"/>
    <property type="match status" value="1"/>
</dbReference>
<accession>A0A183J5A9</accession>
<dbReference type="GO" id="GO:0008270">
    <property type="term" value="F:zinc ion binding"/>
    <property type="evidence" value="ECO:0007669"/>
    <property type="project" value="UniProtKB-KW"/>
</dbReference>
<dbReference type="OrthoDB" id="5876225at2759"/>
<sequence>MDKKETNKKAESNCSVLLECPVCVQIFEDPKVLDCGHSLCSNCCDQIRSFDVIVCPVCRATTQVRCDGLQTNFCLRDLVQHHVIINKKRKYSCTSCNRPCSDDECWLCSDCSSSLLCSKCAIKAHNGHFLQEVNDLVQKRNEELMRWNKTAEPAVREAILKLKQIQVNCIRIEQHGK</sequence>
<dbReference type="Proteomes" id="UP000270296">
    <property type="component" value="Unassembled WGS sequence"/>
</dbReference>
<evidence type="ECO:0000256" key="1">
    <source>
        <dbReference type="ARBA" id="ARBA00022723"/>
    </source>
</evidence>
<proteinExistence type="predicted"/>
<evidence type="ECO:0000256" key="4">
    <source>
        <dbReference type="PROSITE-ProRule" id="PRU00175"/>
    </source>
</evidence>
<evidence type="ECO:0000313" key="8">
    <source>
        <dbReference type="WBParaSite" id="SBAD_0001143401-mRNA-1"/>
    </source>
</evidence>
<keyword evidence="1" id="KW-0479">Metal-binding</keyword>
<dbReference type="InterPro" id="IPR027370">
    <property type="entry name" value="Znf-RING_euk"/>
</dbReference>
<evidence type="ECO:0000313" key="7">
    <source>
        <dbReference type="Proteomes" id="UP000270296"/>
    </source>
</evidence>
<evidence type="ECO:0000259" key="5">
    <source>
        <dbReference type="PROSITE" id="PS50089"/>
    </source>
</evidence>
<dbReference type="PANTHER" id="PTHR47156">
    <property type="entry name" value="PROTEIN CBG20824"/>
    <property type="match status" value="1"/>
</dbReference>